<reference evidence="2 3" key="1">
    <citation type="submission" date="2019-03" db="EMBL/GenBank/DDBJ databases">
        <title>Empedobacter tilapiae sp. nov., isolated from an intestine of Nile tilapia Oreochromis niloticus.</title>
        <authorList>
            <person name="Kim Y.-O."/>
            <person name="Yoon J.-H."/>
        </authorList>
    </citation>
    <scope>NUCLEOTIDE SEQUENCE [LARGE SCALE GENOMIC DNA]</scope>
    <source>
        <strain evidence="2 3">MRS2</strain>
    </source>
</reference>
<feature type="chain" id="PRO_5021287941" evidence="1">
    <location>
        <begin position="27"/>
        <end position="202"/>
    </location>
</feature>
<proteinExistence type="predicted"/>
<accession>A0A4Z1BG26</accession>
<evidence type="ECO:0000313" key="2">
    <source>
        <dbReference type="EMBL" id="TGN27874.1"/>
    </source>
</evidence>
<feature type="signal peptide" evidence="1">
    <location>
        <begin position="1"/>
        <end position="26"/>
    </location>
</feature>
<dbReference type="Proteomes" id="UP000297998">
    <property type="component" value="Unassembled WGS sequence"/>
</dbReference>
<evidence type="ECO:0000256" key="1">
    <source>
        <dbReference type="SAM" id="SignalP"/>
    </source>
</evidence>
<dbReference type="OrthoDB" id="705292at2"/>
<evidence type="ECO:0000313" key="3">
    <source>
        <dbReference type="Proteomes" id="UP000297998"/>
    </source>
</evidence>
<dbReference type="EMBL" id="SRPE01000004">
    <property type="protein sequence ID" value="TGN27874.1"/>
    <property type="molecule type" value="Genomic_DNA"/>
</dbReference>
<name>A0A4Z1BG26_9FLAO</name>
<organism evidence="2 3">
    <name type="scientific">Empedobacter tilapiae</name>
    <dbReference type="NCBI Taxonomy" id="2491114"/>
    <lineage>
        <taxon>Bacteria</taxon>
        <taxon>Pseudomonadati</taxon>
        <taxon>Bacteroidota</taxon>
        <taxon>Flavobacteriia</taxon>
        <taxon>Flavobacteriales</taxon>
        <taxon>Weeksellaceae</taxon>
        <taxon>Empedobacter</taxon>
    </lineage>
</organism>
<sequence length="202" mass="22105">MSHKNSNNMKKIIITFILLISSQAFSQVSIGKSEVEKGGLLDFGNDNLGIILPAVKELPKNPTSGTFLFDTEDKKVKVYYEYTNQNNEEKEEWLELSDEGSLEIQQGKNGAGENIDVTTKRVLNTTVEEGDGVIIGDIDANGNAPSGATGILVLEAIDKALILPKIEDPHLTIKSPTAGTMVFDTKSKSLAVFDGKVWNYWK</sequence>
<comment type="caution">
    <text evidence="2">The sequence shown here is derived from an EMBL/GenBank/DDBJ whole genome shotgun (WGS) entry which is preliminary data.</text>
</comment>
<protein>
    <submittedName>
        <fullName evidence="2">Uncharacterized protein</fullName>
    </submittedName>
</protein>
<keyword evidence="1" id="KW-0732">Signal</keyword>
<gene>
    <name evidence="2" type="ORF">E4J94_06585</name>
</gene>
<dbReference type="AlphaFoldDB" id="A0A4Z1BG26"/>
<keyword evidence="3" id="KW-1185">Reference proteome</keyword>